<dbReference type="Gene3D" id="1.10.510.10">
    <property type="entry name" value="Transferase(Phosphotransferase) domain 1"/>
    <property type="match status" value="2"/>
</dbReference>
<dbReference type="EMBL" id="JABMIG020000180">
    <property type="protein sequence ID" value="KAL3787184.1"/>
    <property type="molecule type" value="Genomic_DNA"/>
</dbReference>
<protein>
    <recommendedName>
        <fullName evidence="5">Protein kinase domain-containing protein</fullName>
    </recommendedName>
</protein>
<evidence type="ECO:0000256" key="3">
    <source>
        <dbReference type="PROSITE-ProRule" id="PRU10141"/>
    </source>
</evidence>
<dbReference type="GO" id="GO:0005524">
    <property type="term" value="F:ATP binding"/>
    <property type="evidence" value="ECO:0007669"/>
    <property type="project" value="UniProtKB-UniRule"/>
</dbReference>
<dbReference type="InterPro" id="IPR011009">
    <property type="entry name" value="Kinase-like_dom_sf"/>
</dbReference>
<evidence type="ECO:0000259" key="5">
    <source>
        <dbReference type="PROSITE" id="PS50011"/>
    </source>
</evidence>
<sequence length="488" mass="55279">MLRIQPNVAGCLECDSIKTEGNAIRNEYSFESSIARHRTHLRRKKINPGWKASLLLPPHYWDTASETWVSRHSSCSGIQPHFCPDISSSRSSERNHRREDQSRLTESLAQERSNITISSDDSTESDSSRLAIKRVRRKNNEPDEAFLSSQRDNQSIDDVGDESVVDWLANETATVQADFMKDTFTNSFDFSIETRTNESPVPRSTLITPRKLHYNNHDELKPWGWFTQSLVNDYIILNEIGRGAFAEVRLCKNKITNALFAVKIMNRKSFDSREVLIMKKLKHPNVLRLYEVLDDQRVNKIYLVTDYLKRGDLMNMVKSRGLLTDMEVWNITQQVMPSNILLGDTGDDNIKCVIADFGIATPGRIRMMDSAGTPSFKAPEVCAEEAHDGRLADCFALGATIFCIRMGHPPFIGKGATKNQKLMDLHYQIKSKTLSFPIPLSPDLRGLISGLMEKDPMRRLRLSDAMMHAWLQKKPTSGDGENVQAATG</sequence>
<dbReference type="PANTHER" id="PTHR24346">
    <property type="entry name" value="MAP/MICROTUBULE AFFINITY-REGULATING KINASE"/>
    <property type="match status" value="1"/>
</dbReference>
<dbReference type="PROSITE" id="PS00107">
    <property type="entry name" value="PROTEIN_KINASE_ATP"/>
    <property type="match status" value="1"/>
</dbReference>
<proteinExistence type="predicted"/>
<keyword evidence="1 3" id="KW-0547">Nucleotide-binding</keyword>
<evidence type="ECO:0000256" key="2">
    <source>
        <dbReference type="ARBA" id="ARBA00022840"/>
    </source>
</evidence>
<dbReference type="AlphaFoldDB" id="A0ABD3PHR8"/>
<comment type="caution">
    <text evidence="6">The sequence shown here is derived from an EMBL/GenBank/DDBJ whole genome shotgun (WGS) entry which is preliminary data.</text>
</comment>
<feature type="region of interest" description="Disordered" evidence="4">
    <location>
        <begin position="84"/>
        <end position="129"/>
    </location>
</feature>
<dbReference type="SUPFAM" id="SSF56112">
    <property type="entry name" value="Protein kinase-like (PK-like)"/>
    <property type="match status" value="1"/>
</dbReference>
<reference evidence="6 7" key="1">
    <citation type="journal article" date="2020" name="G3 (Bethesda)">
        <title>Improved Reference Genome for Cyclotella cryptica CCMP332, a Model for Cell Wall Morphogenesis, Salinity Adaptation, and Lipid Production in Diatoms (Bacillariophyta).</title>
        <authorList>
            <person name="Roberts W.R."/>
            <person name="Downey K.M."/>
            <person name="Ruck E.C."/>
            <person name="Traller J.C."/>
            <person name="Alverson A.J."/>
        </authorList>
    </citation>
    <scope>NUCLEOTIDE SEQUENCE [LARGE SCALE GENOMIC DNA]</scope>
    <source>
        <strain evidence="6 7">CCMP332</strain>
    </source>
</reference>
<organism evidence="6 7">
    <name type="scientific">Cyclotella cryptica</name>
    <dbReference type="NCBI Taxonomy" id="29204"/>
    <lineage>
        <taxon>Eukaryota</taxon>
        <taxon>Sar</taxon>
        <taxon>Stramenopiles</taxon>
        <taxon>Ochrophyta</taxon>
        <taxon>Bacillariophyta</taxon>
        <taxon>Coscinodiscophyceae</taxon>
        <taxon>Thalassiosirophycidae</taxon>
        <taxon>Stephanodiscales</taxon>
        <taxon>Stephanodiscaceae</taxon>
        <taxon>Cyclotella</taxon>
    </lineage>
</organism>
<gene>
    <name evidence="6" type="ORF">HJC23_010194</name>
</gene>
<name>A0ABD3PHR8_9STRA</name>
<dbReference type="InterPro" id="IPR000719">
    <property type="entry name" value="Prot_kinase_dom"/>
</dbReference>
<dbReference type="PROSITE" id="PS50011">
    <property type="entry name" value="PROTEIN_KINASE_DOM"/>
    <property type="match status" value="1"/>
</dbReference>
<dbReference type="PANTHER" id="PTHR24346:SF77">
    <property type="entry name" value="SERINE THREONINE PROTEIN KINASE"/>
    <property type="match status" value="1"/>
</dbReference>
<evidence type="ECO:0000313" key="6">
    <source>
        <dbReference type="EMBL" id="KAL3787184.1"/>
    </source>
</evidence>
<feature type="domain" description="Protein kinase" evidence="5">
    <location>
        <begin position="234"/>
        <end position="471"/>
    </location>
</feature>
<keyword evidence="7" id="KW-1185">Reference proteome</keyword>
<feature type="compositionally biased region" description="Basic and acidic residues" evidence="4">
    <location>
        <begin position="91"/>
        <end position="103"/>
    </location>
</feature>
<evidence type="ECO:0000256" key="1">
    <source>
        <dbReference type="ARBA" id="ARBA00022741"/>
    </source>
</evidence>
<dbReference type="Pfam" id="PF00069">
    <property type="entry name" value="Pkinase"/>
    <property type="match status" value="1"/>
</dbReference>
<feature type="binding site" evidence="3">
    <location>
        <position position="263"/>
    </location>
    <ligand>
        <name>ATP</name>
        <dbReference type="ChEBI" id="CHEBI:30616"/>
    </ligand>
</feature>
<accession>A0ABD3PHR8</accession>
<evidence type="ECO:0000256" key="4">
    <source>
        <dbReference type="SAM" id="MobiDB-lite"/>
    </source>
</evidence>
<dbReference type="InterPro" id="IPR017441">
    <property type="entry name" value="Protein_kinase_ATP_BS"/>
</dbReference>
<evidence type="ECO:0000313" key="7">
    <source>
        <dbReference type="Proteomes" id="UP001516023"/>
    </source>
</evidence>
<keyword evidence="2 3" id="KW-0067">ATP-binding</keyword>
<dbReference type="Proteomes" id="UP001516023">
    <property type="component" value="Unassembled WGS sequence"/>
</dbReference>